<dbReference type="PANTHER" id="PTHR46173">
    <property type="entry name" value="CCA TRNA NUCLEOTIDYLTRANSFERASE 1, MITOCHONDRIAL"/>
    <property type="match status" value="1"/>
</dbReference>
<feature type="domain" description="Poly A polymerase head" evidence="12">
    <location>
        <begin position="22"/>
        <end position="142"/>
    </location>
</feature>
<dbReference type="GO" id="GO:0000287">
    <property type="term" value="F:magnesium ion binding"/>
    <property type="evidence" value="ECO:0007669"/>
    <property type="project" value="UniProtKB-UniRule"/>
</dbReference>
<dbReference type="NCBIfam" id="NF009814">
    <property type="entry name" value="PRK13299.1"/>
    <property type="match status" value="1"/>
</dbReference>
<evidence type="ECO:0000256" key="8">
    <source>
        <dbReference type="ARBA" id="ARBA00022840"/>
    </source>
</evidence>
<reference evidence="15 16" key="1">
    <citation type="submission" date="2014-08" db="EMBL/GenBank/DDBJ databases">
        <title>Complete genome of a marine bacteria Jeotgalibacillus malaysiensis.</title>
        <authorList>
            <person name="Yaakop A.S."/>
            <person name="Chan K.-G."/>
            <person name="Goh K.M."/>
        </authorList>
    </citation>
    <scope>NUCLEOTIDE SEQUENCE [LARGE SCALE GENOMIC DNA]</scope>
    <source>
        <strain evidence="15 16">D5</strain>
    </source>
</reference>
<dbReference type="GO" id="GO:0160016">
    <property type="term" value="F:CCACCA tRNA nucleotidyltransferase activity"/>
    <property type="evidence" value="ECO:0007669"/>
    <property type="project" value="RHEA"/>
</dbReference>
<feature type="domain" description="CCA-adding enzyme C-terminal" evidence="14">
    <location>
        <begin position="251"/>
        <end position="388"/>
    </location>
</feature>
<dbReference type="GO" id="GO:0004810">
    <property type="term" value="F:CCA tRNA nucleotidyltransferase activity"/>
    <property type="evidence" value="ECO:0007669"/>
    <property type="project" value="UniProtKB-UniRule"/>
</dbReference>
<feature type="binding site" evidence="11">
    <location>
        <position position="30"/>
    </location>
    <ligand>
        <name>CTP</name>
        <dbReference type="ChEBI" id="CHEBI:37563"/>
    </ligand>
</feature>
<comment type="similarity">
    <text evidence="11">Belongs to the tRNA nucleotidyltransferase/poly(A) polymerase family. Bacterial CCA-adding enzyme type 3 subfamily.</text>
</comment>
<evidence type="ECO:0000259" key="13">
    <source>
        <dbReference type="Pfam" id="PF12627"/>
    </source>
</evidence>
<dbReference type="STRING" id="1508404.JMA_19640"/>
<dbReference type="Proteomes" id="UP000031449">
    <property type="component" value="Chromosome"/>
</dbReference>
<dbReference type="AlphaFoldDB" id="A0A0B5AMC5"/>
<comment type="function">
    <text evidence="11">Catalyzes the addition and repair of the essential 3'-terminal CCA sequence in tRNAs without using a nucleic acid template. Adds these three nucleotides in the order of C, C, and A to the tRNA nucleotide-73, using CTP and ATP as substrates and producing inorganic pyrophosphate. tRNA 3'-terminal CCA addition is required both for tRNA processing and repair. Also involved in tRNA surveillance by mediating tandem CCA addition to generate a CCACCA at the 3' terminus of unstable tRNAs. While stable tRNAs receive only 3'-terminal CCA, unstable tRNAs are marked with CCACCA and rapidly degraded.</text>
</comment>
<dbReference type="HAMAP" id="MF_01263">
    <property type="entry name" value="CCA_bact_type3"/>
    <property type="match status" value="1"/>
</dbReference>
<name>A0A0B5AMC5_9BACL</name>
<feature type="binding site" evidence="11">
    <location>
        <position position="40"/>
    </location>
    <ligand>
        <name>Mg(2+)</name>
        <dbReference type="ChEBI" id="CHEBI:18420"/>
    </ligand>
</feature>
<evidence type="ECO:0000256" key="10">
    <source>
        <dbReference type="ARBA" id="ARBA00022884"/>
    </source>
</evidence>
<feature type="binding site" evidence="11">
    <location>
        <position position="163"/>
    </location>
    <ligand>
        <name>ATP</name>
        <dbReference type="ChEBI" id="CHEBI:30616"/>
    </ligand>
</feature>
<dbReference type="Pfam" id="PF12627">
    <property type="entry name" value="PolyA_pol_RNAbd"/>
    <property type="match status" value="1"/>
</dbReference>
<evidence type="ECO:0000256" key="7">
    <source>
        <dbReference type="ARBA" id="ARBA00022800"/>
    </source>
</evidence>
<evidence type="ECO:0000256" key="4">
    <source>
        <dbReference type="ARBA" id="ARBA00022695"/>
    </source>
</evidence>
<feature type="binding site" evidence="11">
    <location>
        <position position="30"/>
    </location>
    <ligand>
        <name>ATP</name>
        <dbReference type="ChEBI" id="CHEBI:30616"/>
    </ligand>
</feature>
<feature type="binding site" evidence="11">
    <location>
        <position position="157"/>
    </location>
    <ligand>
        <name>CTP</name>
        <dbReference type="ChEBI" id="CHEBI:37563"/>
    </ligand>
</feature>
<comment type="miscellaneous">
    <text evidence="11">A single active site specifically recognizes both ATP and CTP and is responsible for their addition.</text>
</comment>
<dbReference type="HOGENOM" id="CLU_015961_3_0_9"/>
<keyword evidence="4 11" id="KW-0548">Nucleotidyltransferase</keyword>
<evidence type="ECO:0000256" key="3">
    <source>
        <dbReference type="ARBA" id="ARBA00022694"/>
    </source>
</evidence>
<dbReference type="InterPro" id="IPR050264">
    <property type="entry name" value="Bact_CCA-adding_enz_type3_sf"/>
</dbReference>
<dbReference type="Pfam" id="PF01743">
    <property type="entry name" value="PolyA_pol"/>
    <property type="match status" value="1"/>
</dbReference>
<dbReference type="Gene3D" id="1.20.58.560">
    <property type="match status" value="1"/>
</dbReference>
<keyword evidence="6 11" id="KW-0547">Nucleotide-binding</keyword>
<evidence type="ECO:0000259" key="14">
    <source>
        <dbReference type="Pfam" id="PF13735"/>
    </source>
</evidence>
<evidence type="ECO:0000256" key="1">
    <source>
        <dbReference type="ARBA" id="ARBA00001946"/>
    </source>
</evidence>
<dbReference type="SUPFAM" id="SSF81301">
    <property type="entry name" value="Nucleotidyltransferase"/>
    <property type="match status" value="1"/>
</dbReference>
<gene>
    <name evidence="11" type="primary">cca</name>
    <name evidence="15" type="ORF">JMA_19640</name>
</gene>
<dbReference type="CDD" id="cd05398">
    <property type="entry name" value="NT_ClassII-CCAase"/>
    <property type="match status" value="1"/>
</dbReference>
<comment type="catalytic activity">
    <reaction evidence="11">
        <text>a tRNA with a 3' CCA end + 2 CTP + ATP = a tRNA with a 3' CCACCA end + 3 diphosphate</text>
        <dbReference type="Rhea" id="RHEA:76235"/>
        <dbReference type="Rhea" id="RHEA-COMP:10468"/>
        <dbReference type="Rhea" id="RHEA-COMP:18655"/>
        <dbReference type="ChEBI" id="CHEBI:30616"/>
        <dbReference type="ChEBI" id="CHEBI:33019"/>
        <dbReference type="ChEBI" id="CHEBI:37563"/>
        <dbReference type="ChEBI" id="CHEBI:83071"/>
        <dbReference type="ChEBI" id="CHEBI:195187"/>
    </reaction>
</comment>
<dbReference type="Gene3D" id="3.30.460.10">
    <property type="entry name" value="Beta Polymerase, domain 2"/>
    <property type="match status" value="1"/>
</dbReference>
<dbReference type="GO" id="GO:0000049">
    <property type="term" value="F:tRNA binding"/>
    <property type="evidence" value="ECO:0007669"/>
    <property type="project" value="UniProtKB-UniRule"/>
</dbReference>
<evidence type="ECO:0000256" key="9">
    <source>
        <dbReference type="ARBA" id="ARBA00022842"/>
    </source>
</evidence>
<dbReference type="InterPro" id="IPR002646">
    <property type="entry name" value="PolA_pol_head_dom"/>
</dbReference>
<sequence length="395" mass="45834">MNKLFGQALPVLNDIEAHGFEAYFVGGCVRDYFLKREINDIDIAVSATPEEIKKIFNKTIDIGIEHGTVMVLHEKGQFEVTTFRTESTYSDSRRPDEVTFVRSLEEDLKRRDFTMNAMALSSSYQLTDLFGGRIDLSNREIRTVGIPDERFNEDALRMLRAVRFVSQLDFSIEHHTFEAIKKNAHTLTKVAQERITAEFEKLLAGPAMQKALQYAVTADILSYIPDLITKNIVMLLKELKWQSLQPEERLALIICIGEYQDIFVLLKKWRMSNKVIQKQKLLADLLQLRKNRMFNRVDLYHYGIEAVKSAERITAVWNREYFNSEHLDNLYQSMVIKTRSDLAFRGSHLIKWTGKGGGPWVKECTEIIEQLILSGQLQNNMSDIKKWVETTWLQR</sequence>
<feature type="binding site" evidence="11">
    <location>
        <position position="154"/>
    </location>
    <ligand>
        <name>CTP</name>
        <dbReference type="ChEBI" id="CHEBI:37563"/>
    </ligand>
</feature>
<comment type="cofactor">
    <cofactor evidence="1 11">
        <name>Mg(2+)</name>
        <dbReference type="ChEBI" id="CHEBI:18420"/>
    </cofactor>
</comment>
<keyword evidence="5 11" id="KW-0479">Metal-binding</keyword>
<dbReference type="InterPro" id="IPR023068">
    <property type="entry name" value="CCA-adding_enz_firmicutes"/>
</dbReference>
<evidence type="ECO:0000313" key="16">
    <source>
        <dbReference type="Proteomes" id="UP000031449"/>
    </source>
</evidence>
<evidence type="ECO:0000313" key="15">
    <source>
        <dbReference type="EMBL" id="AJD91281.1"/>
    </source>
</evidence>
<dbReference type="Pfam" id="PF13735">
    <property type="entry name" value="tRNA_NucTran2_2"/>
    <property type="match status" value="1"/>
</dbReference>
<dbReference type="EC" id="2.7.7.72" evidence="11"/>
<dbReference type="GO" id="GO:0005524">
    <property type="term" value="F:ATP binding"/>
    <property type="evidence" value="ECO:0007669"/>
    <property type="project" value="UniProtKB-UniRule"/>
</dbReference>
<keyword evidence="10 11" id="KW-0694">RNA-binding</keyword>
<dbReference type="SUPFAM" id="SSF81891">
    <property type="entry name" value="Poly A polymerase C-terminal region-like"/>
    <property type="match status" value="1"/>
</dbReference>
<evidence type="ECO:0000256" key="5">
    <source>
        <dbReference type="ARBA" id="ARBA00022723"/>
    </source>
</evidence>
<keyword evidence="16" id="KW-1185">Reference proteome</keyword>
<dbReference type="PANTHER" id="PTHR46173:SF1">
    <property type="entry name" value="CCA TRNA NUCLEOTIDYLTRANSFERASE 1, MITOCHONDRIAL"/>
    <property type="match status" value="1"/>
</dbReference>
<dbReference type="EMBL" id="CP009416">
    <property type="protein sequence ID" value="AJD91281.1"/>
    <property type="molecule type" value="Genomic_DNA"/>
</dbReference>
<feature type="binding site" evidence="11">
    <location>
        <position position="154"/>
    </location>
    <ligand>
        <name>ATP</name>
        <dbReference type="ChEBI" id="CHEBI:30616"/>
    </ligand>
</feature>
<feature type="binding site" evidence="11">
    <location>
        <position position="160"/>
    </location>
    <ligand>
        <name>CTP</name>
        <dbReference type="ChEBI" id="CHEBI:37563"/>
    </ligand>
</feature>
<feature type="binding site" evidence="11">
    <location>
        <position position="160"/>
    </location>
    <ligand>
        <name>ATP</name>
        <dbReference type="ChEBI" id="CHEBI:30616"/>
    </ligand>
</feature>
<organism evidence="15 16">
    <name type="scientific">Jeotgalibacillus malaysiensis</name>
    <dbReference type="NCBI Taxonomy" id="1508404"/>
    <lineage>
        <taxon>Bacteria</taxon>
        <taxon>Bacillati</taxon>
        <taxon>Bacillota</taxon>
        <taxon>Bacilli</taxon>
        <taxon>Bacillales</taxon>
        <taxon>Caryophanaceae</taxon>
        <taxon>Jeotgalibacillus</taxon>
    </lineage>
</organism>
<dbReference type="GO" id="GO:0001680">
    <property type="term" value="P:tRNA 3'-terminal CCA addition"/>
    <property type="evidence" value="ECO:0007669"/>
    <property type="project" value="UniProtKB-UniRule"/>
</dbReference>
<evidence type="ECO:0000256" key="11">
    <source>
        <dbReference type="HAMAP-Rule" id="MF_01263"/>
    </source>
</evidence>
<proteinExistence type="inferred from homology"/>
<evidence type="ECO:0000256" key="2">
    <source>
        <dbReference type="ARBA" id="ARBA00022679"/>
    </source>
</evidence>
<dbReference type="Gene3D" id="1.10.110.30">
    <property type="match status" value="1"/>
</dbReference>
<dbReference type="InterPro" id="IPR043519">
    <property type="entry name" value="NT_sf"/>
</dbReference>
<feature type="binding site" evidence="11">
    <location>
        <position position="111"/>
    </location>
    <ligand>
        <name>CTP</name>
        <dbReference type="ChEBI" id="CHEBI:37563"/>
    </ligand>
</feature>
<feature type="binding site" evidence="11">
    <location>
        <position position="157"/>
    </location>
    <ligand>
        <name>ATP</name>
        <dbReference type="ChEBI" id="CHEBI:30616"/>
    </ligand>
</feature>
<keyword evidence="2 11" id="KW-0808">Transferase</keyword>
<dbReference type="InterPro" id="IPR032828">
    <property type="entry name" value="PolyA_RNA-bd"/>
</dbReference>
<dbReference type="Gene3D" id="1.10.246.80">
    <property type="match status" value="1"/>
</dbReference>
<feature type="binding site" evidence="11">
    <location>
        <position position="27"/>
    </location>
    <ligand>
        <name>ATP</name>
        <dbReference type="ChEBI" id="CHEBI:30616"/>
    </ligand>
</feature>
<feature type="domain" description="tRNA nucleotidyltransferase/poly(A) polymerase RNA and SrmB- binding" evidence="13">
    <location>
        <begin position="169"/>
        <end position="227"/>
    </location>
</feature>
<keyword evidence="8 11" id="KW-0067">ATP-binding</keyword>
<keyword evidence="3 11" id="KW-0819">tRNA processing</keyword>
<feature type="binding site" evidence="11">
    <location>
        <position position="42"/>
    </location>
    <ligand>
        <name>Mg(2+)</name>
        <dbReference type="ChEBI" id="CHEBI:18420"/>
    </ligand>
</feature>
<feature type="binding site" evidence="11">
    <location>
        <position position="27"/>
    </location>
    <ligand>
        <name>CTP</name>
        <dbReference type="ChEBI" id="CHEBI:37563"/>
    </ligand>
</feature>
<dbReference type="GO" id="GO:0042245">
    <property type="term" value="P:RNA repair"/>
    <property type="evidence" value="ECO:0007669"/>
    <property type="project" value="UniProtKB-KW"/>
</dbReference>
<evidence type="ECO:0000256" key="6">
    <source>
        <dbReference type="ARBA" id="ARBA00022741"/>
    </source>
</evidence>
<evidence type="ECO:0000259" key="12">
    <source>
        <dbReference type="Pfam" id="PF01743"/>
    </source>
</evidence>
<accession>A0A0B5AMC5</accession>
<dbReference type="InterPro" id="IPR032810">
    <property type="entry name" value="CCA-adding_enz_C"/>
</dbReference>
<keyword evidence="9 11" id="KW-0460">Magnesium</keyword>
<comment type="catalytic activity">
    <reaction evidence="11">
        <text>a tRNA precursor + 2 CTP + ATP = a tRNA with a 3' CCA end + 3 diphosphate</text>
        <dbReference type="Rhea" id="RHEA:14433"/>
        <dbReference type="Rhea" id="RHEA-COMP:10465"/>
        <dbReference type="Rhea" id="RHEA-COMP:10468"/>
        <dbReference type="ChEBI" id="CHEBI:30616"/>
        <dbReference type="ChEBI" id="CHEBI:33019"/>
        <dbReference type="ChEBI" id="CHEBI:37563"/>
        <dbReference type="ChEBI" id="CHEBI:74896"/>
        <dbReference type="ChEBI" id="CHEBI:83071"/>
        <dbReference type="EC" id="2.7.7.72"/>
    </reaction>
</comment>
<feature type="binding site" evidence="11">
    <location>
        <position position="111"/>
    </location>
    <ligand>
        <name>ATP</name>
        <dbReference type="ChEBI" id="CHEBI:30616"/>
    </ligand>
</feature>
<feature type="binding site" evidence="11">
    <location>
        <position position="163"/>
    </location>
    <ligand>
        <name>CTP</name>
        <dbReference type="ChEBI" id="CHEBI:37563"/>
    </ligand>
</feature>
<keyword evidence="7 11" id="KW-0692">RNA repair</keyword>
<comment type="subunit">
    <text evidence="11">Homodimer.</text>
</comment>
<protein>
    <recommendedName>
        <fullName evidence="11">CCA-adding enzyme</fullName>
        <ecNumber evidence="11">2.7.7.72</ecNumber>
    </recommendedName>
    <alternativeName>
        <fullName evidence="11">CCA tRNA nucleotidyltransferase</fullName>
    </alternativeName>
    <alternativeName>
        <fullName evidence="11">tRNA CCA-pyrophosphorylase</fullName>
    </alternativeName>
    <alternativeName>
        <fullName evidence="11">tRNA adenylyl-/cytidylyl- transferase</fullName>
    </alternativeName>
    <alternativeName>
        <fullName evidence="11">tRNA nucleotidyltransferase</fullName>
    </alternativeName>
    <alternativeName>
        <fullName evidence="11">tRNA-NT</fullName>
    </alternativeName>
</protein>
<dbReference type="KEGG" id="jeo:JMA_19640"/>